<reference evidence="1 2" key="1">
    <citation type="submission" date="2023-12" db="EMBL/GenBank/DDBJ databases">
        <title>Novel species of the genus Arcicella isolated from rivers.</title>
        <authorList>
            <person name="Lu H."/>
        </authorList>
    </citation>
    <scope>NUCLEOTIDE SEQUENCE [LARGE SCALE GENOMIC DNA]</scope>
    <source>
        <strain evidence="1 2">KCTC 23307</strain>
    </source>
</reference>
<evidence type="ECO:0000313" key="2">
    <source>
        <dbReference type="Proteomes" id="UP001302949"/>
    </source>
</evidence>
<dbReference type="Proteomes" id="UP001302949">
    <property type="component" value="Unassembled WGS sequence"/>
</dbReference>
<keyword evidence="2" id="KW-1185">Reference proteome</keyword>
<evidence type="ECO:0000313" key="1">
    <source>
        <dbReference type="EMBL" id="MEA5141244.1"/>
    </source>
</evidence>
<comment type="caution">
    <text evidence="1">The sequence shown here is derived from an EMBL/GenBank/DDBJ whole genome shotgun (WGS) entry which is preliminary data.</text>
</comment>
<organism evidence="1 2">
    <name type="scientific">Arcicella rigui</name>
    <dbReference type="NCBI Taxonomy" id="797020"/>
    <lineage>
        <taxon>Bacteria</taxon>
        <taxon>Pseudomonadati</taxon>
        <taxon>Bacteroidota</taxon>
        <taxon>Cytophagia</taxon>
        <taxon>Cytophagales</taxon>
        <taxon>Flectobacillaceae</taxon>
        <taxon>Arcicella</taxon>
    </lineage>
</organism>
<dbReference type="EMBL" id="JAYFUM010000025">
    <property type="protein sequence ID" value="MEA5141244.1"/>
    <property type="molecule type" value="Genomic_DNA"/>
</dbReference>
<proteinExistence type="predicted"/>
<dbReference type="RefSeq" id="WP_323298399.1">
    <property type="nucleotide sequence ID" value="NZ_JAYFUM010000025.1"/>
</dbReference>
<protein>
    <submittedName>
        <fullName evidence="1">Uncharacterized protein</fullName>
    </submittedName>
</protein>
<gene>
    <name evidence="1" type="ORF">VB248_18975</name>
</gene>
<sequence>MSISFTEIACTYALRMAVVVFSSFIGADKTYQNTLSKIGKIRTLKQQ</sequence>
<accession>A0ABU5QEG5</accession>
<name>A0ABU5QEG5_9BACT</name>